<keyword evidence="12" id="KW-0472">Membrane</keyword>
<dbReference type="PRINTS" id="PR00756">
    <property type="entry name" value="ALADIPTASE"/>
</dbReference>
<dbReference type="Pfam" id="PF11838">
    <property type="entry name" value="ERAP1_C"/>
    <property type="match status" value="1"/>
</dbReference>
<keyword evidence="9 18" id="KW-0378">Hydrolase</keyword>
<keyword evidence="7 16" id="KW-0479">Metal-binding</keyword>
<evidence type="ECO:0000256" key="5">
    <source>
        <dbReference type="ARBA" id="ARBA00022622"/>
    </source>
</evidence>
<sequence>MRVHILIHILTISGVFCKFHLPTTSHPYHYALYLDIDVDGGVYNGTVEINLNVTQATDRISLNYKDLSIHTNTVRLRTELHNYPYYPLRHTEYDESAEIVEFIFDELEPDAYLISIPFNGTIRNDLKGLYMSYYWTDDGEKHLVATTFLAPIYARMLFPCYDEPHYKATFSVSLLHSNKYQALSNMPTITVPQLILPDLLLTNFRTTPKMSTYLLAITVSDFFGNANYEENYTVYSQPAQIYMTNYALKFGQQSLERLEEYFGAPYQLSKLDLVAFDDFLMGAMENWGLITFISSSLLYDETSVPTKNLQALSRTITHELAHQWFGNEVTARWWSEIWLNEGFATLFADLITNELHPDWQLMDQFVVHTLQHAMDRDAAFTTKAMDGPIETLQDIWSVYSYLPYQKAASVIRMILNVVTDAAFQKAIRNYVKRISYSSAVPQDLYDQLVAQTNGDEIEKIFKSWVENPGFPLVTIKRMYNTSSFVVSQKRFIASQSKAVPDTKYYIPLNFATTRNPDFLNTKPDFFMTPEQTNMTVTMNGLNRIEPRDWVVANKRVTYYYRVNYDEENWHLITQALRDDPTVIAVANRAQLIDDAFTLAKYGQVPYNIPLDLVTYIRNETHYLPITVAIKHLTELDRIIRGTSIPLRDFMKKIFADIYNRITLKENKYDAHLLKLLRSEVSKFACNLEVEECIADASDQISANDISPDTRPAIFCGHLRGTKLTTWPIPLLNTKLSNIVESERMRRKYSLELQDICQSFSCVTSQTLRLSVLEMTMVDGNNLLSSDYNSILSAIVLSGKESVTDILEFLNKYSNRIDAKYSSLGRTIQILGEQVKTDMELELLKKFVNEKIYGLHNVTPEMQKIVLTAIEKGEENIVWLNTYSSSIDDWIKQHNSASNLMKSFVVVIVPLLTIMCNKIQSGY</sequence>
<feature type="binding site" evidence="16">
    <location>
        <position position="341"/>
    </location>
    <ligand>
        <name>Zn(2+)</name>
        <dbReference type="ChEBI" id="CHEBI:29105"/>
        <note>catalytic</note>
    </ligand>
</feature>
<keyword evidence="3 18" id="KW-0031">Aminopeptidase</keyword>
<dbReference type="Pfam" id="PF01433">
    <property type="entry name" value="Peptidase_M1"/>
    <property type="match status" value="1"/>
</dbReference>
<evidence type="ECO:0000256" key="4">
    <source>
        <dbReference type="ARBA" id="ARBA00022475"/>
    </source>
</evidence>
<dbReference type="AlphaFoldDB" id="A0A1L8E232"/>
<proteinExistence type="inferred from homology"/>
<keyword evidence="4" id="KW-1003">Cell membrane</keyword>
<evidence type="ECO:0000256" key="15">
    <source>
        <dbReference type="PIRSR" id="PIRSR634016-1"/>
    </source>
</evidence>
<dbReference type="GO" id="GO:0098552">
    <property type="term" value="C:side of membrane"/>
    <property type="evidence" value="ECO:0007669"/>
    <property type="project" value="UniProtKB-KW"/>
</dbReference>
<dbReference type="InterPro" id="IPR014782">
    <property type="entry name" value="Peptidase_M1_dom"/>
</dbReference>
<evidence type="ECO:0000256" key="10">
    <source>
        <dbReference type="ARBA" id="ARBA00022833"/>
    </source>
</evidence>
<keyword evidence="10 16" id="KW-0862">Zinc</keyword>
<feature type="binding site" evidence="16">
    <location>
        <position position="318"/>
    </location>
    <ligand>
        <name>Zn(2+)</name>
        <dbReference type="ChEBI" id="CHEBI:29105"/>
        <note>catalytic</note>
    </ligand>
</feature>
<comment type="cofactor">
    <cofactor evidence="16 18">
        <name>Zn(2+)</name>
        <dbReference type="ChEBI" id="CHEBI:29105"/>
    </cofactor>
    <text evidence="16 18">Binds 1 zinc ion per subunit.</text>
</comment>
<dbReference type="PANTHER" id="PTHR11533">
    <property type="entry name" value="PROTEASE M1 ZINC METALLOPROTEASE"/>
    <property type="match status" value="1"/>
</dbReference>
<comment type="similarity">
    <text evidence="2 18">Belongs to the peptidase M1 family.</text>
</comment>
<evidence type="ECO:0000259" key="20">
    <source>
        <dbReference type="Pfam" id="PF01433"/>
    </source>
</evidence>
<feature type="binding site" evidence="16">
    <location>
        <position position="322"/>
    </location>
    <ligand>
        <name>Zn(2+)</name>
        <dbReference type="ChEBI" id="CHEBI:29105"/>
        <note>catalytic</note>
    </ligand>
</feature>
<dbReference type="InterPro" id="IPR050344">
    <property type="entry name" value="Peptidase_M1_aminopeptidases"/>
</dbReference>
<dbReference type="FunFam" id="1.10.390.10:FF:000006">
    <property type="entry name" value="Puromycin-sensitive aminopeptidase"/>
    <property type="match status" value="1"/>
</dbReference>
<organism evidence="23">
    <name type="scientific">Nyssomyia neivai</name>
    <dbReference type="NCBI Taxonomy" id="330878"/>
    <lineage>
        <taxon>Eukaryota</taxon>
        <taxon>Metazoa</taxon>
        <taxon>Ecdysozoa</taxon>
        <taxon>Arthropoda</taxon>
        <taxon>Hexapoda</taxon>
        <taxon>Insecta</taxon>
        <taxon>Pterygota</taxon>
        <taxon>Neoptera</taxon>
        <taxon>Endopterygota</taxon>
        <taxon>Diptera</taxon>
        <taxon>Nematocera</taxon>
        <taxon>Psychodoidea</taxon>
        <taxon>Psychodidae</taxon>
        <taxon>Nyssomyia</taxon>
    </lineage>
</organism>
<dbReference type="Pfam" id="PF17900">
    <property type="entry name" value="Peptidase_M1_N"/>
    <property type="match status" value="1"/>
</dbReference>
<accession>A0A1L8E232</accession>
<dbReference type="Gene3D" id="2.60.40.1730">
    <property type="entry name" value="tricorn interacting facor f3 domain"/>
    <property type="match status" value="1"/>
</dbReference>
<evidence type="ECO:0000256" key="1">
    <source>
        <dbReference type="ARBA" id="ARBA00004609"/>
    </source>
</evidence>
<evidence type="ECO:0000256" key="11">
    <source>
        <dbReference type="ARBA" id="ARBA00023049"/>
    </source>
</evidence>
<keyword evidence="5" id="KW-0336">GPI-anchor</keyword>
<dbReference type="Gene3D" id="2.60.40.1910">
    <property type="match status" value="1"/>
</dbReference>
<comment type="subcellular location">
    <subcellularLocation>
        <location evidence="1">Cell membrane</location>
        <topology evidence="1">Lipid-anchor</topology>
        <topology evidence="1">GPI-anchor</topology>
    </subcellularLocation>
</comment>
<keyword evidence="13" id="KW-0325">Glycoprotein</keyword>
<evidence type="ECO:0000313" key="23">
    <source>
        <dbReference type="EMBL" id="JAV12793.1"/>
    </source>
</evidence>
<evidence type="ECO:0000259" key="21">
    <source>
        <dbReference type="Pfam" id="PF11838"/>
    </source>
</evidence>
<dbReference type="GO" id="GO:0005737">
    <property type="term" value="C:cytoplasm"/>
    <property type="evidence" value="ECO:0007669"/>
    <property type="project" value="TreeGrafter"/>
</dbReference>
<reference evidence="23" key="1">
    <citation type="submission" date="2016-12" db="EMBL/GenBank/DDBJ databases">
        <title>An insight into the sialome and mialome of the sand fly, Nyssomyia neivai.</title>
        <authorList>
            <person name="Sebastian V."/>
            <person name="Goulart T.M."/>
            <person name="Oliveira W."/>
            <person name="Calvo E."/>
            <person name="Oliveira L.F."/>
            <person name="Pinto M.C."/>
            <person name="Rosselino A.M."/>
            <person name="Ribeiro J.M."/>
        </authorList>
    </citation>
    <scope>NUCLEOTIDE SEQUENCE</scope>
</reference>
<keyword evidence="14" id="KW-0449">Lipoprotein</keyword>
<dbReference type="InterPro" id="IPR027268">
    <property type="entry name" value="Peptidase_M4/M1_CTD_sf"/>
</dbReference>
<evidence type="ECO:0000256" key="9">
    <source>
        <dbReference type="ARBA" id="ARBA00022801"/>
    </source>
</evidence>
<dbReference type="GO" id="GO:0070006">
    <property type="term" value="F:metalloaminopeptidase activity"/>
    <property type="evidence" value="ECO:0007669"/>
    <property type="project" value="TreeGrafter"/>
</dbReference>
<dbReference type="EC" id="3.4.11.-" evidence="18"/>
<evidence type="ECO:0000256" key="3">
    <source>
        <dbReference type="ARBA" id="ARBA00022438"/>
    </source>
</evidence>
<keyword evidence="6 18" id="KW-0645">Protease</keyword>
<dbReference type="GO" id="GO:0042277">
    <property type="term" value="F:peptide binding"/>
    <property type="evidence" value="ECO:0007669"/>
    <property type="project" value="TreeGrafter"/>
</dbReference>
<dbReference type="SUPFAM" id="SSF55486">
    <property type="entry name" value="Metalloproteases ('zincins'), catalytic domain"/>
    <property type="match status" value="1"/>
</dbReference>
<evidence type="ECO:0000256" key="6">
    <source>
        <dbReference type="ARBA" id="ARBA00022670"/>
    </source>
</evidence>
<dbReference type="EMBL" id="GFDF01001291">
    <property type="protein sequence ID" value="JAV12793.1"/>
    <property type="molecule type" value="Transcribed_RNA"/>
</dbReference>
<dbReference type="GO" id="GO:0043171">
    <property type="term" value="P:peptide catabolic process"/>
    <property type="evidence" value="ECO:0007669"/>
    <property type="project" value="TreeGrafter"/>
</dbReference>
<evidence type="ECO:0000259" key="22">
    <source>
        <dbReference type="Pfam" id="PF17900"/>
    </source>
</evidence>
<name>A0A1L8E232_9DIPT</name>
<feature type="active site" description="Proton acceptor" evidence="15">
    <location>
        <position position="319"/>
    </location>
</feature>
<dbReference type="Gene3D" id="1.10.390.10">
    <property type="entry name" value="Neutral Protease Domain 2"/>
    <property type="match status" value="1"/>
</dbReference>
<dbReference type="GO" id="GO:0005615">
    <property type="term" value="C:extracellular space"/>
    <property type="evidence" value="ECO:0007669"/>
    <property type="project" value="TreeGrafter"/>
</dbReference>
<dbReference type="InterPro" id="IPR045357">
    <property type="entry name" value="Aminopeptidase_N-like_N"/>
</dbReference>
<dbReference type="InterPro" id="IPR042097">
    <property type="entry name" value="Aminopeptidase_N-like_N_sf"/>
</dbReference>
<dbReference type="InterPro" id="IPR024571">
    <property type="entry name" value="ERAP1-like_C_dom"/>
</dbReference>
<dbReference type="SUPFAM" id="SSF63737">
    <property type="entry name" value="Leukotriene A4 hydrolase N-terminal domain"/>
    <property type="match status" value="1"/>
</dbReference>
<feature type="domain" description="ERAP1-like C-terminal" evidence="21">
    <location>
        <begin position="549"/>
        <end position="870"/>
    </location>
</feature>
<dbReference type="InterPro" id="IPR001930">
    <property type="entry name" value="Peptidase_M1"/>
</dbReference>
<feature type="site" description="Transition state stabilizer" evidence="17">
    <location>
        <position position="404"/>
    </location>
</feature>
<feature type="signal peptide" evidence="19">
    <location>
        <begin position="1"/>
        <end position="17"/>
    </location>
</feature>
<evidence type="ECO:0000256" key="8">
    <source>
        <dbReference type="ARBA" id="ARBA00022729"/>
    </source>
</evidence>
<dbReference type="CDD" id="cd09601">
    <property type="entry name" value="M1_APN-Q_like"/>
    <property type="match status" value="1"/>
</dbReference>
<evidence type="ECO:0000256" key="13">
    <source>
        <dbReference type="ARBA" id="ARBA00023180"/>
    </source>
</evidence>
<dbReference type="PANTHER" id="PTHR11533:SF290">
    <property type="entry name" value="AMINOPEPTIDASE"/>
    <property type="match status" value="1"/>
</dbReference>
<evidence type="ECO:0000256" key="17">
    <source>
        <dbReference type="PIRSR" id="PIRSR634016-4"/>
    </source>
</evidence>
<dbReference type="FunFam" id="2.60.40.1730:FF:000013">
    <property type="entry name" value="Aminopeptidase"/>
    <property type="match status" value="1"/>
</dbReference>
<evidence type="ECO:0000256" key="16">
    <source>
        <dbReference type="PIRSR" id="PIRSR634016-3"/>
    </source>
</evidence>
<feature type="domain" description="Aminopeptidase N-like N-terminal" evidence="22">
    <location>
        <begin position="27"/>
        <end position="214"/>
    </location>
</feature>
<evidence type="ECO:0000256" key="7">
    <source>
        <dbReference type="ARBA" id="ARBA00022723"/>
    </source>
</evidence>
<feature type="domain" description="Peptidase M1 membrane alanine aminopeptidase" evidence="20">
    <location>
        <begin position="246"/>
        <end position="464"/>
    </location>
</feature>
<dbReference type="InterPro" id="IPR034016">
    <property type="entry name" value="M1_APN-typ"/>
</dbReference>
<dbReference type="GO" id="GO:0005886">
    <property type="term" value="C:plasma membrane"/>
    <property type="evidence" value="ECO:0007669"/>
    <property type="project" value="UniProtKB-SubCell"/>
</dbReference>
<keyword evidence="11 18" id="KW-0482">Metalloprotease</keyword>
<feature type="chain" id="PRO_5012996142" description="Aminopeptidase" evidence="19">
    <location>
        <begin position="18"/>
        <end position="922"/>
    </location>
</feature>
<dbReference type="Gene3D" id="1.25.50.20">
    <property type="match status" value="1"/>
</dbReference>
<dbReference type="GO" id="GO:0006508">
    <property type="term" value="P:proteolysis"/>
    <property type="evidence" value="ECO:0007669"/>
    <property type="project" value="UniProtKB-KW"/>
</dbReference>
<evidence type="ECO:0000256" key="19">
    <source>
        <dbReference type="SAM" id="SignalP"/>
    </source>
</evidence>
<evidence type="ECO:0000256" key="14">
    <source>
        <dbReference type="ARBA" id="ARBA00023288"/>
    </source>
</evidence>
<evidence type="ECO:0000256" key="18">
    <source>
        <dbReference type="RuleBase" id="RU364040"/>
    </source>
</evidence>
<dbReference type="FunFam" id="2.60.40.1910:FF:000008">
    <property type="entry name" value="Aminopeptidase"/>
    <property type="match status" value="1"/>
</dbReference>
<protein>
    <recommendedName>
        <fullName evidence="18">Aminopeptidase</fullName>
        <ecNumber evidence="18">3.4.11.-</ecNumber>
    </recommendedName>
</protein>
<evidence type="ECO:0000256" key="12">
    <source>
        <dbReference type="ARBA" id="ARBA00023136"/>
    </source>
</evidence>
<evidence type="ECO:0000256" key="2">
    <source>
        <dbReference type="ARBA" id="ARBA00010136"/>
    </source>
</evidence>
<dbReference type="GO" id="GO:0008270">
    <property type="term" value="F:zinc ion binding"/>
    <property type="evidence" value="ECO:0007669"/>
    <property type="project" value="UniProtKB-UniRule"/>
</dbReference>
<keyword evidence="8 19" id="KW-0732">Signal</keyword>